<gene>
    <name evidence="6" type="ORF">DW070_14045</name>
</gene>
<dbReference type="Gene3D" id="3.30.465.10">
    <property type="match status" value="1"/>
</dbReference>
<dbReference type="InterPro" id="IPR016169">
    <property type="entry name" value="FAD-bd_PCMH_sub2"/>
</dbReference>
<dbReference type="InterPro" id="IPR016171">
    <property type="entry name" value="Vanillyl_alc_oxidase_C-sub2"/>
</dbReference>
<keyword evidence="4" id="KW-0560">Oxidoreductase</keyword>
<evidence type="ECO:0000256" key="2">
    <source>
        <dbReference type="ARBA" id="ARBA00022630"/>
    </source>
</evidence>
<dbReference type="InterPro" id="IPR016167">
    <property type="entry name" value="FAD-bd_PCMH_sub1"/>
</dbReference>
<dbReference type="Gene3D" id="3.30.43.10">
    <property type="entry name" value="Uridine Diphospho-n-acetylenolpyruvylglucosamine Reductase, domain 2"/>
    <property type="match status" value="1"/>
</dbReference>
<keyword evidence="3" id="KW-0274">FAD</keyword>
<comment type="cofactor">
    <cofactor evidence="1">
        <name>FAD</name>
        <dbReference type="ChEBI" id="CHEBI:57692"/>
    </cofactor>
</comment>
<dbReference type="GO" id="GO:0071949">
    <property type="term" value="F:FAD binding"/>
    <property type="evidence" value="ECO:0007669"/>
    <property type="project" value="InterPro"/>
</dbReference>
<dbReference type="Gene3D" id="3.30.70.2190">
    <property type="match status" value="1"/>
</dbReference>
<dbReference type="InterPro" id="IPR016166">
    <property type="entry name" value="FAD-bd_PCMH"/>
</dbReference>
<sequence>MSEYSKVTPEIVEQIKAVVAPNRVYTGADINEDFSHDEMSIYGKAMPELVVDAVSTEEIVATMKIAYDNNIPVTARGAGTGLVGACVPIAGGIVINTTKMNKILEYDLNNFVVKVQCGVLLNDLAEDCVSKGLMYPPDPGEKFATLGGNVSTNAGGMRACKYGATRDYVRAMEVVLPTGEVTRFGSTVSKTSSGYSLLNLMIGSEGTLGIITELTLKVIPAPKEVISLVIPFETLADCIGTVPQFKKNGLDPQALEFMEKAIVQASERYIGKSVYPQKIDGVEAGAYLLVTFDGKTKDELDNIIEEASEIALEAGAIDVLVADTPAKIKDAWAARSSFLEAIKAETNWKDGLEMLDECDVVVPLDKIAPYVEYVYGVGEKFGLRIESFGHAGDGNLHIYIIGDDKISVADFKAKADEFFDDIYAEATRVGGLVSGEHAIGSGKLDYLAKSVGPTQMKLMEDIKRVFDPKMILNPGKVCYKL</sequence>
<dbReference type="InterPro" id="IPR016164">
    <property type="entry name" value="FAD-linked_Oxase-like_C"/>
</dbReference>
<name>A0A3E2TGW7_9FIRM</name>
<protein>
    <submittedName>
        <fullName evidence="6">FAD-binding oxidoreductase</fullName>
    </submittedName>
</protein>
<dbReference type="Pfam" id="PF02913">
    <property type="entry name" value="FAD-oxidase_C"/>
    <property type="match status" value="1"/>
</dbReference>
<dbReference type="InterPro" id="IPR004113">
    <property type="entry name" value="FAD-bd_oxidored_4_C"/>
</dbReference>
<dbReference type="InterPro" id="IPR006094">
    <property type="entry name" value="Oxid_FAD_bind_N"/>
</dbReference>
<evidence type="ECO:0000313" key="7">
    <source>
        <dbReference type="Proteomes" id="UP000260773"/>
    </source>
</evidence>
<reference evidence="6 7" key="1">
    <citation type="submission" date="2018-08" db="EMBL/GenBank/DDBJ databases">
        <title>A genome reference for cultivated species of the human gut microbiota.</title>
        <authorList>
            <person name="Zou Y."/>
            <person name="Xue W."/>
            <person name="Luo G."/>
        </authorList>
    </citation>
    <scope>NUCLEOTIDE SEQUENCE [LARGE SCALE GENOMIC DNA]</scope>
    <source>
        <strain evidence="6 7">AF45-17</strain>
    </source>
</reference>
<dbReference type="Proteomes" id="UP000260773">
    <property type="component" value="Unassembled WGS sequence"/>
</dbReference>
<organism evidence="6 7">
    <name type="scientific">Coprococcus catus</name>
    <dbReference type="NCBI Taxonomy" id="116085"/>
    <lineage>
        <taxon>Bacteria</taxon>
        <taxon>Bacillati</taxon>
        <taxon>Bacillota</taxon>
        <taxon>Clostridia</taxon>
        <taxon>Lachnospirales</taxon>
        <taxon>Lachnospiraceae</taxon>
        <taxon>Coprococcus</taxon>
    </lineage>
</organism>
<proteinExistence type="predicted"/>
<dbReference type="Gene3D" id="1.10.45.10">
    <property type="entry name" value="Vanillyl-alcohol Oxidase, Chain A, domain 4"/>
    <property type="match status" value="1"/>
</dbReference>
<dbReference type="AlphaFoldDB" id="A0A3E2TGW7"/>
<keyword evidence="2" id="KW-0285">Flavoprotein</keyword>
<evidence type="ECO:0000313" key="6">
    <source>
        <dbReference type="EMBL" id="RGB75556.1"/>
    </source>
</evidence>
<dbReference type="PANTHER" id="PTHR42934:SF2">
    <property type="entry name" value="GLYCOLATE OXIDASE SUBUNIT GLCD"/>
    <property type="match status" value="1"/>
</dbReference>
<dbReference type="SUPFAM" id="SSF55103">
    <property type="entry name" value="FAD-linked oxidases, C-terminal domain"/>
    <property type="match status" value="1"/>
</dbReference>
<evidence type="ECO:0000256" key="3">
    <source>
        <dbReference type="ARBA" id="ARBA00022827"/>
    </source>
</evidence>
<dbReference type="Pfam" id="PF01565">
    <property type="entry name" value="FAD_binding_4"/>
    <property type="match status" value="1"/>
</dbReference>
<feature type="domain" description="FAD-binding PCMH-type" evidence="5">
    <location>
        <begin position="43"/>
        <end position="221"/>
    </location>
</feature>
<evidence type="ECO:0000256" key="1">
    <source>
        <dbReference type="ARBA" id="ARBA00001974"/>
    </source>
</evidence>
<dbReference type="SUPFAM" id="SSF56176">
    <property type="entry name" value="FAD-binding/transporter-associated domain-like"/>
    <property type="match status" value="1"/>
</dbReference>
<evidence type="ECO:0000256" key="4">
    <source>
        <dbReference type="ARBA" id="ARBA00023002"/>
    </source>
</evidence>
<dbReference type="InterPro" id="IPR051914">
    <property type="entry name" value="FAD-linked_OxidoTrans_Type4"/>
</dbReference>
<comment type="caution">
    <text evidence="6">The sequence shown here is derived from an EMBL/GenBank/DDBJ whole genome shotgun (WGS) entry which is preliminary data.</text>
</comment>
<dbReference type="EMBL" id="QVEP01000046">
    <property type="protein sequence ID" value="RGB75556.1"/>
    <property type="molecule type" value="Genomic_DNA"/>
</dbReference>
<evidence type="ECO:0000259" key="5">
    <source>
        <dbReference type="PROSITE" id="PS51387"/>
    </source>
</evidence>
<accession>A0A3E2TGW7</accession>
<dbReference type="PANTHER" id="PTHR42934">
    <property type="entry name" value="GLYCOLATE OXIDASE SUBUNIT GLCD"/>
    <property type="match status" value="1"/>
</dbReference>
<dbReference type="PROSITE" id="PS51387">
    <property type="entry name" value="FAD_PCMH"/>
    <property type="match status" value="1"/>
</dbReference>
<dbReference type="FunFam" id="1.10.45.10:FF:000001">
    <property type="entry name" value="D-lactate dehydrogenase mitochondrial"/>
    <property type="match status" value="1"/>
</dbReference>
<dbReference type="GO" id="GO:0016491">
    <property type="term" value="F:oxidoreductase activity"/>
    <property type="evidence" value="ECO:0007669"/>
    <property type="project" value="UniProtKB-KW"/>
</dbReference>
<dbReference type="InterPro" id="IPR036318">
    <property type="entry name" value="FAD-bd_PCMH-like_sf"/>
</dbReference>
<dbReference type="Gene3D" id="3.30.70.2740">
    <property type="match status" value="1"/>
</dbReference>